<organism evidence="1 2">
    <name type="scientific">Dictyostelium purpureum</name>
    <name type="common">Slime mold</name>
    <dbReference type="NCBI Taxonomy" id="5786"/>
    <lineage>
        <taxon>Eukaryota</taxon>
        <taxon>Amoebozoa</taxon>
        <taxon>Evosea</taxon>
        <taxon>Eumycetozoa</taxon>
        <taxon>Dictyostelia</taxon>
        <taxon>Dictyosteliales</taxon>
        <taxon>Dictyosteliaceae</taxon>
        <taxon>Dictyostelium</taxon>
    </lineage>
</organism>
<dbReference type="OMA" id="ICIDEYS"/>
<evidence type="ECO:0000313" key="2">
    <source>
        <dbReference type="Proteomes" id="UP000001064"/>
    </source>
</evidence>
<dbReference type="EMBL" id="GL871028">
    <property type="protein sequence ID" value="EGC36391.1"/>
    <property type="molecule type" value="Genomic_DNA"/>
</dbReference>
<reference evidence="2" key="1">
    <citation type="journal article" date="2011" name="Genome Biol.">
        <title>Comparative genomics of the social amoebae Dictyostelium discoideum and Dictyostelium purpureum.</title>
        <authorList>
            <consortium name="US DOE Joint Genome Institute (JGI-PGF)"/>
            <person name="Sucgang R."/>
            <person name="Kuo A."/>
            <person name="Tian X."/>
            <person name="Salerno W."/>
            <person name="Parikh A."/>
            <person name="Feasley C.L."/>
            <person name="Dalin E."/>
            <person name="Tu H."/>
            <person name="Huang E."/>
            <person name="Barry K."/>
            <person name="Lindquist E."/>
            <person name="Shapiro H."/>
            <person name="Bruce D."/>
            <person name="Schmutz J."/>
            <person name="Salamov A."/>
            <person name="Fey P."/>
            <person name="Gaudet P."/>
            <person name="Anjard C."/>
            <person name="Babu M.M."/>
            <person name="Basu S."/>
            <person name="Bushmanova Y."/>
            <person name="van der Wel H."/>
            <person name="Katoh-Kurasawa M."/>
            <person name="Dinh C."/>
            <person name="Coutinho P.M."/>
            <person name="Saito T."/>
            <person name="Elias M."/>
            <person name="Schaap P."/>
            <person name="Kay R.R."/>
            <person name="Henrissat B."/>
            <person name="Eichinger L."/>
            <person name="Rivero F."/>
            <person name="Putnam N.H."/>
            <person name="West C.M."/>
            <person name="Loomis W.F."/>
            <person name="Chisholm R.L."/>
            <person name="Shaulsky G."/>
            <person name="Strassmann J.E."/>
            <person name="Queller D.C."/>
            <person name="Kuspa A."/>
            <person name="Grigoriev I.V."/>
        </authorList>
    </citation>
    <scope>NUCLEOTIDE SEQUENCE [LARGE SCALE GENOMIC DNA]</scope>
    <source>
        <strain evidence="2">QSDP1</strain>
    </source>
</reference>
<feature type="non-terminal residue" evidence="1">
    <location>
        <position position="322"/>
    </location>
</feature>
<dbReference type="AlphaFoldDB" id="F0ZI37"/>
<sequence>PTLFSFFSSPINTLSYVTFNRFSLEDGSLNVTLYSRYQYIEKFMGTYAYDGINNFYYGVYDQGIYYDGTFSDLDQGELIVDYINYENCHPAITDFTIHPISYDPSINYRFYVGWSKKTNEMLVIGFDTCCYNYFFYYNVTKYPVATKYQNSLVHTYDPIEKNIYINYIDPTTNQRNLLVQPVLSSGEEAFEEYVFQNDLVPVENKVYLMQTSVGPTTNNIYMIEVTNSTGSSSSKINFYSVSFANNQATNKLLLTLDNSAGAIDDGIPFAYVNNTDPFFFIVSKPQSPDQYLITKIDLNSFETLNSVTADIEDKNNYGLYYH</sequence>
<dbReference type="RefSeq" id="XP_003287088.1">
    <property type="nucleotide sequence ID" value="XM_003287040.1"/>
</dbReference>
<dbReference type="GeneID" id="10500732"/>
<dbReference type="eggNOG" id="ENOG502RH8Z">
    <property type="taxonomic scope" value="Eukaryota"/>
</dbReference>
<dbReference type="OrthoDB" id="10500346at2759"/>
<dbReference type="FunCoup" id="F0ZI37">
    <property type="interactions" value="743"/>
</dbReference>
<accession>F0ZI37</accession>
<dbReference type="InParanoid" id="F0ZI37"/>
<gene>
    <name evidence="1" type="ORF">DICPUDRAFT_31920</name>
</gene>
<protein>
    <submittedName>
        <fullName evidence="1">Uncharacterized protein</fullName>
    </submittedName>
</protein>
<dbReference type="VEuPathDB" id="AmoebaDB:DICPUDRAFT_31920"/>
<evidence type="ECO:0000313" key="1">
    <source>
        <dbReference type="EMBL" id="EGC36391.1"/>
    </source>
</evidence>
<dbReference type="KEGG" id="dpp:DICPUDRAFT_31920"/>
<keyword evidence="2" id="KW-1185">Reference proteome</keyword>
<name>F0ZI37_DICPU</name>
<dbReference type="Proteomes" id="UP000001064">
    <property type="component" value="Unassembled WGS sequence"/>
</dbReference>
<proteinExistence type="predicted"/>